<dbReference type="PANTHER" id="PTHR46306">
    <property type="entry name" value="BTB/POZ DOMAIN-CONTAINING PROTEIN 9"/>
    <property type="match status" value="1"/>
</dbReference>
<name>A0A2S0VNB8_9ALTE</name>
<dbReference type="InterPro" id="IPR008979">
    <property type="entry name" value="Galactose-bd-like_sf"/>
</dbReference>
<evidence type="ECO:0000313" key="4">
    <source>
        <dbReference type="EMBL" id="AWB65718.1"/>
    </source>
</evidence>
<feature type="domain" description="F5/8 type C" evidence="3">
    <location>
        <begin position="139"/>
        <end position="289"/>
    </location>
</feature>
<dbReference type="RefSeq" id="WP_108601792.1">
    <property type="nucleotide sequence ID" value="NZ_CP026604.1"/>
</dbReference>
<keyword evidence="2" id="KW-0732">Signal</keyword>
<dbReference type="InterPro" id="IPR014895">
    <property type="entry name" value="Alginate_lyase_2"/>
</dbReference>
<dbReference type="SUPFAM" id="SSF49785">
    <property type="entry name" value="Galactose-binding domain-like"/>
    <property type="match status" value="2"/>
</dbReference>
<dbReference type="PROSITE" id="PS50022">
    <property type="entry name" value="FA58C_3"/>
    <property type="match status" value="2"/>
</dbReference>
<dbReference type="Pfam" id="PF08787">
    <property type="entry name" value="Alginate_lyase2"/>
    <property type="match status" value="1"/>
</dbReference>
<dbReference type="GO" id="GO:0005737">
    <property type="term" value="C:cytoplasm"/>
    <property type="evidence" value="ECO:0007669"/>
    <property type="project" value="TreeGrafter"/>
</dbReference>
<sequence length="562" mass="60427">MLTKQSFLMSSILLAFGISSANAANPVNVTASSHDGNVPQNTLDNDLGTRWSANGDGEYIEYDLGANFSIDSLDIAFFKGDQRSATFDVLTSADATNWTTVFSGVQSQSTASQQNVALTSSEGQFVRIVGYGNSANTWNSITEVDINTSAVDNGNNGGGDPVTITATASADDGNVAANVLDNDLNTRWSANGNGAWLQLDLGAVQPVGTVNIAFFKGDQRSTYFDIETSVDGSSWTKVLTSATSAGNTTALEPFSVVTSEARYVRYVGQGNSSNTWNSLTEITISADGGSNGDNGGGDNGGGDNGGGDNGGGDNGGGTAQYPSDLMRNYNQWKITYPDGVEDKTLYQATNEYFYVNDAKDGIVFYAPVRSNNGTTPNSSYIRSELREREADGSKDIYWTTDGKHVVYAKQAITHLPIVKSHLVATQIHGNKEAGIDDSLVLRLEDEHLFLSFNGGKLRSNVTVKTDYVLGTTHEVMFEVIDGKHYVYYSEDGNLASAYAAGNASQYLVKDGSNDYLMDLSYGESYFKIGNYTQSNSEKEGSYTDDPDNYGEVVVYDFWVDHQ</sequence>
<feature type="signal peptide" evidence="2">
    <location>
        <begin position="1"/>
        <end position="23"/>
    </location>
</feature>
<evidence type="ECO:0000256" key="1">
    <source>
        <dbReference type="SAM" id="MobiDB-lite"/>
    </source>
</evidence>
<feature type="domain" description="F5/8 type C" evidence="3">
    <location>
        <begin position="11"/>
        <end position="128"/>
    </location>
</feature>
<gene>
    <name evidence="4" type="ORF">C2869_04355</name>
</gene>
<evidence type="ECO:0000313" key="5">
    <source>
        <dbReference type="Proteomes" id="UP000244441"/>
    </source>
</evidence>
<accession>A0A2S0VNB8</accession>
<dbReference type="AlphaFoldDB" id="A0A2S0VNB8"/>
<feature type="region of interest" description="Disordered" evidence="1">
    <location>
        <begin position="287"/>
        <end position="322"/>
    </location>
</feature>
<dbReference type="Pfam" id="PF00754">
    <property type="entry name" value="F5_F8_type_C"/>
    <property type="match status" value="2"/>
</dbReference>
<protein>
    <recommendedName>
        <fullName evidence="3">F5/8 type C domain-containing protein</fullName>
    </recommendedName>
</protein>
<dbReference type="SUPFAM" id="SSF49899">
    <property type="entry name" value="Concanavalin A-like lectins/glucanases"/>
    <property type="match status" value="1"/>
</dbReference>
<dbReference type="Gene3D" id="2.60.120.260">
    <property type="entry name" value="Galactose-binding domain-like"/>
    <property type="match status" value="2"/>
</dbReference>
<dbReference type="InterPro" id="IPR013320">
    <property type="entry name" value="ConA-like_dom_sf"/>
</dbReference>
<dbReference type="KEGG" id="cate:C2869_04355"/>
<dbReference type="PANTHER" id="PTHR46306:SF1">
    <property type="entry name" value="BTB_POZ DOMAIN-CONTAINING PROTEIN 9"/>
    <property type="match status" value="1"/>
</dbReference>
<evidence type="ECO:0000259" key="3">
    <source>
        <dbReference type="PROSITE" id="PS50022"/>
    </source>
</evidence>
<evidence type="ECO:0000256" key="2">
    <source>
        <dbReference type="SAM" id="SignalP"/>
    </source>
</evidence>
<organism evidence="4 5">
    <name type="scientific">Saccharobesus litoralis</name>
    <dbReference type="NCBI Taxonomy" id="2172099"/>
    <lineage>
        <taxon>Bacteria</taxon>
        <taxon>Pseudomonadati</taxon>
        <taxon>Pseudomonadota</taxon>
        <taxon>Gammaproteobacteria</taxon>
        <taxon>Alteromonadales</taxon>
        <taxon>Alteromonadaceae</taxon>
        <taxon>Saccharobesus</taxon>
    </lineage>
</organism>
<feature type="compositionally biased region" description="Gly residues" evidence="1">
    <location>
        <begin position="289"/>
        <end position="318"/>
    </location>
</feature>
<dbReference type="InterPro" id="IPR000421">
    <property type="entry name" value="FA58C"/>
</dbReference>
<dbReference type="EMBL" id="CP026604">
    <property type="protein sequence ID" value="AWB65718.1"/>
    <property type="molecule type" value="Genomic_DNA"/>
</dbReference>
<dbReference type="Proteomes" id="UP000244441">
    <property type="component" value="Chromosome"/>
</dbReference>
<dbReference type="Gene3D" id="2.60.120.200">
    <property type="match status" value="1"/>
</dbReference>
<feature type="chain" id="PRO_5015528321" description="F5/8 type C domain-containing protein" evidence="2">
    <location>
        <begin position="24"/>
        <end position="562"/>
    </location>
</feature>
<dbReference type="InterPro" id="IPR052407">
    <property type="entry name" value="BTB_POZ_domain_cont_9"/>
</dbReference>
<keyword evidence="5" id="KW-1185">Reference proteome</keyword>
<reference evidence="4 5" key="1">
    <citation type="submission" date="2018-01" db="EMBL/GenBank/DDBJ databases">
        <title>Genome sequence of a Cantenovulum-like bacteria.</title>
        <authorList>
            <person name="Tan W.R."/>
            <person name="Lau N.-S."/>
            <person name="Go F."/>
            <person name="Amirul A.-A.A."/>
        </authorList>
    </citation>
    <scope>NUCLEOTIDE SEQUENCE [LARGE SCALE GENOMIC DNA]</scope>
    <source>
        <strain evidence="4 5">CCB-QB4</strain>
    </source>
</reference>
<proteinExistence type="predicted"/>